<dbReference type="InterPro" id="IPR008927">
    <property type="entry name" value="6-PGluconate_DH-like_C_sf"/>
</dbReference>
<evidence type="ECO:0000259" key="2">
    <source>
        <dbReference type="Pfam" id="PF02558"/>
    </source>
</evidence>
<feature type="compositionally biased region" description="Low complexity" evidence="1">
    <location>
        <begin position="359"/>
        <end position="370"/>
    </location>
</feature>
<dbReference type="SUPFAM" id="SSF48179">
    <property type="entry name" value="6-phosphogluconate dehydrogenase C-terminal domain-like"/>
    <property type="match status" value="1"/>
</dbReference>
<evidence type="ECO:0000259" key="3">
    <source>
        <dbReference type="Pfam" id="PF08546"/>
    </source>
</evidence>
<dbReference type="EMBL" id="CAJPDS010000011">
    <property type="protein sequence ID" value="CAF9912315.1"/>
    <property type="molecule type" value="Genomic_DNA"/>
</dbReference>
<organism evidence="4 5">
    <name type="scientific">Heterodermia speciosa</name>
    <dbReference type="NCBI Taxonomy" id="116794"/>
    <lineage>
        <taxon>Eukaryota</taxon>
        <taxon>Fungi</taxon>
        <taxon>Dikarya</taxon>
        <taxon>Ascomycota</taxon>
        <taxon>Pezizomycotina</taxon>
        <taxon>Lecanoromycetes</taxon>
        <taxon>OSLEUM clade</taxon>
        <taxon>Lecanoromycetidae</taxon>
        <taxon>Caliciales</taxon>
        <taxon>Physciaceae</taxon>
        <taxon>Heterodermia</taxon>
    </lineage>
</organism>
<dbReference type="Proteomes" id="UP000664521">
    <property type="component" value="Unassembled WGS sequence"/>
</dbReference>
<feature type="domain" description="Ketopantoate reductase C-terminal" evidence="3">
    <location>
        <begin position="199"/>
        <end position="321"/>
    </location>
</feature>
<feature type="compositionally biased region" description="Pro residues" evidence="1">
    <location>
        <begin position="647"/>
        <end position="660"/>
    </location>
</feature>
<feature type="region of interest" description="Disordered" evidence="1">
    <location>
        <begin position="634"/>
        <end position="784"/>
    </location>
</feature>
<dbReference type="OrthoDB" id="5302359at2759"/>
<feature type="compositionally biased region" description="Pro residues" evidence="1">
    <location>
        <begin position="689"/>
        <end position="703"/>
    </location>
</feature>
<feature type="region of interest" description="Disordered" evidence="1">
    <location>
        <begin position="484"/>
        <end position="509"/>
    </location>
</feature>
<gene>
    <name evidence="4" type="ORF">HETSPECPRED_000905</name>
</gene>
<dbReference type="FunFam" id="1.10.1040.10:FF:000017">
    <property type="entry name" value="2-dehydropantoate 2-reductase"/>
    <property type="match status" value="1"/>
</dbReference>
<feature type="compositionally biased region" description="Pro residues" evidence="1">
    <location>
        <begin position="338"/>
        <end position="358"/>
    </location>
</feature>
<dbReference type="InterPro" id="IPR013328">
    <property type="entry name" value="6PGD_dom2"/>
</dbReference>
<feature type="region of interest" description="Disordered" evidence="1">
    <location>
        <begin position="330"/>
        <end position="419"/>
    </location>
</feature>
<dbReference type="Pfam" id="PF02558">
    <property type="entry name" value="ApbA"/>
    <property type="match status" value="1"/>
</dbReference>
<dbReference type="FunFam" id="3.40.50.720:FF:000424">
    <property type="entry name" value="Meiotically up-regulated gene 72 protein"/>
    <property type="match status" value="1"/>
</dbReference>
<keyword evidence="5" id="KW-1185">Reference proteome</keyword>
<feature type="compositionally biased region" description="Acidic residues" evidence="1">
    <location>
        <begin position="500"/>
        <end position="509"/>
    </location>
</feature>
<dbReference type="Gene3D" id="3.40.50.720">
    <property type="entry name" value="NAD(P)-binding Rossmann-like Domain"/>
    <property type="match status" value="1"/>
</dbReference>
<dbReference type="InterPro" id="IPR013332">
    <property type="entry name" value="KPR_N"/>
</dbReference>
<feature type="compositionally biased region" description="Polar residues" evidence="1">
    <location>
        <begin position="392"/>
        <end position="405"/>
    </location>
</feature>
<dbReference type="PANTHER" id="PTHR21708:SF25">
    <property type="entry name" value="PROTEIN PAM1-RELATED"/>
    <property type="match status" value="1"/>
</dbReference>
<dbReference type="InterPro" id="IPR051402">
    <property type="entry name" value="KPR-Related"/>
</dbReference>
<dbReference type="PANTHER" id="PTHR21708">
    <property type="entry name" value="PROBABLE 2-DEHYDROPANTOATE 2-REDUCTASE"/>
    <property type="match status" value="1"/>
</dbReference>
<reference evidence="4" key="1">
    <citation type="submission" date="2021-03" db="EMBL/GenBank/DDBJ databases">
        <authorList>
            <person name="Tagirdzhanova G."/>
        </authorList>
    </citation>
    <scope>NUCLEOTIDE SEQUENCE</scope>
</reference>
<dbReference type="AlphaFoldDB" id="A0A8H3EVB8"/>
<dbReference type="InterPro" id="IPR013752">
    <property type="entry name" value="KPA_reductase"/>
</dbReference>
<comment type="caution">
    <text evidence="4">The sequence shown here is derived from an EMBL/GenBank/DDBJ whole genome shotgun (WGS) entry which is preliminary data.</text>
</comment>
<dbReference type="Gene3D" id="1.10.1040.10">
    <property type="entry name" value="N-(1-d-carboxylethyl)-l-norvaline Dehydrogenase, domain 2"/>
    <property type="match status" value="1"/>
</dbReference>
<proteinExistence type="predicted"/>
<accession>A0A8H3EVB8</accession>
<dbReference type="GO" id="GO:0005737">
    <property type="term" value="C:cytoplasm"/>
    <property type="evidence" value="ECO:0007669"/>
    <property type="project" value="TreeGrafter"/>
</dbReference>
<feature type="domain" description="Ketopantoate reductase N-terminal" evidence="2">
    <location>
        <begin position="10"/>
        <end position="166"/>
    </location>
</feature>
<feature type="compositionally biased region" description="Low complexity" evidence="1">
    <location>
        <begin position="378"/>
        <end position="390"/>
    </location>
</feature>
<feature type="region of interest" description="Disordered" evidence="1">
    <location>
        <begin position="550"/>
        <end position="569"/>
    </location>
</feature>
<evidence type="ECO:0000313" key="4">
    <source>
        <dbReference type="EMBL" id="CAF9912315.1"/>
    </source>
</evidence>
<protein>
    <recommendedName>
        <fullName evidence="6">2-dehydropantoate 2-reductase</fullName>
    </recommendedName>
</protein>
<evidence type="ECO:0008006" key="6">
    <source>
        <dbReference type="Google" id="ProtNLM"/>
    </source>
</evidence>
<evidence type="ECO:0000256" key="1">
    <source>
        <dbReference type="SAM" id="MobiDB-lite"/>
    </source>
</evidence>
<name>A0A8H3EVB8_9LECA</name>
<dbReference type="Pfam" id="PF08546">
    <property type="entry name" value="ApbA_C"/>
    <property type="match status" value="1"/>
</dbReference>
<evidence type="ECO:0000313" key="5">
    <source>
        <dbReference type="Proteomes" id="UP000664521"/>
    </source>
</evidence>
<sequence>MAPSPPRLRILSVGGNAVSAFLSWRLQATNACDVTLVWKSGFDTVSQYGISFKSKLFGNERFKPRHVVKTPEDAASRKAPFDYVLLCVKALPDVYDLAAVIEPVVTPQHTCILVNTTHTLGVESHLEQRFPTNVVLSLVSGAEITQLGASEFEHLGATDVWVGPANKNAAIPPAIQNDMAEALAMTLTTGRVDCQVSSNIRQQQYERMIGPIAFHPPSVLFEVPSHAELLDKVGVKQMVTDVIDELLQIATAQGCSFDLDFKEKTIQSMTKPSDTNSIMYQDFTAKRPMEVETYLGSPIKLAQENGLRVPRIETLYALLHHCNIVNQQRPIAPSVSPNTPPGPTPPPRQASVPPPRPPMNGHMNGPMNGNGMPGMRGGRTSSMGGQMRRGPSSVNGYPTRQSNGYNPRGPPPGQMARRPSFEGNDLEEFSHLVLYDDIPEGGVAPGYDMSSGGANPSELSLRERELNVRTRELQLREREQDYGMRGGRRRLPPSHRGGFDEDEDDDEDFLDPMAARGPPQPQFDPDNVDMMSVTSRKTRKAPSLNQIRKDPEGQMNARNGMRSSQGMGTGRFRMSQNRVSAQMLSQMPNMNDSLLDNPMMGYSSNRYGVVDRKTIADESRSNSLTAARLNELQGAGTNAGMNGAYPSPMPRRPSQPPGIPFNPGGRPMGRPSPPDDGYIPPSGMHPNGGPSPPGMRQPVPRYPPGQGNAVAPQQVEQHAGVSNLYPSKGPVPKNVRSLTGSASASAASGDSQHRDSENSAHSSASSLTPRLPAADLRGNTIGVR</sequence>